<dbReference type="PANTHER" id="PTHR20858">
    <property type="entry name" value="PHOSPHOMETHYLPYRIMIDINE KINASE"/>
    <property type="match status" value="1"/>
</dbReference>
<dbReference type="PANTHER" id="PTHR20858:SF17">
    <property type="entry name" value="HYDROXYMETHYLPYRIMIDINE_PHOSPHOMETHYLPYRIMIDINE KINASE THI20-RELATED"/>
    <property type="match status" value="1"/>
</dbReference>
<comment type="caution">
    <text evidence="4">The sequence shown here is derived from an EMBL/GenBank/DDBJ whole genome shotgun (WGS) entry which is preliminary data.</text>
</comment>
<name>A0AAP2GJP2_9BACT</name>
<proteinExistence type="predicted"/>
<evidence type="ECO:0000259" key="3">
    <source>
        <dbReference type="Pfam" id="PF08543"/>
    </source>
</evidence>
<reference evidence="4 5" key="1">
    <citation type="submission" date="2021-05" db="EMBL/GenBank/DDBJ databases">
        <title>A Polyphasic approach of four new species of the genus Ohtaekwangia: Ohtaekwangia histidinii sp. nov., Ohtaekwangia cretensis sp. nov., Ohtaekwangia indiensis sp. nov., Ohtaekwangia reichenbachii sp. nov. from diverse environment.</title>
        <authorList>
            <person name="Octaviana S."/>
        </authorList>
    </citation>
    <scope>NUCLEOTIDE SEQUENCE [LARGE SCALE GENOMIC DNA]</scope>
    <source>
        <strain evidence="4 5">PWU37</strain>
    </source>
</reference>
<organism evidence="4 5">
    <name type="scientific">Dawidia soli</name>
    <dbReference type="NCBI Taxonomy" id="2782352"/>
    <lineage>
        <taxon>Bacteria</taxon>
        <taxon>Pseudomonadati</taxon>
        <taxon>Bacteroidota</taxon>
        <taxon>Cytophagia</taxon>
        <taxon>Cytophagales</taxon>
        <taxon>Chryseotaleaceae</taxon>
        <taxon>Dawidia</taxon>
    </lineage>
</organism>
<keyword evidence="4" id="KW-0418">Kinase</keyword>
<protein>
    <recommendedName>
        <fullName evidence="2">hydroxymethylpyrimidine kinase</fullName>
        <ecNumber evidence="2">2.7.1.49</ecNumber>
    </recommendedName>
</protein>
<dbReference type="InterPro" id="IPR013749">
    <property type="entry name" value="PM/HMP-P_kinase-1"/>
</dbReference>
<evidence type="ECO:0000256" key="1">
    <source>
        <dbReference type="ARBA" id="ARBA00004948"/>
    </source>
</evidence>
<dbReference type="RefSeq" id="WP_254091405.1">
    <property type="nucleotide sequence ID" value="NZ_JAHESC010000023.1"/>
</dbReference>
<dbReference type="GO" id="GO:0008902">
    <property type="term" value="F:hydroxymethylpyrimidine kinase activity"/>
    <property type="evidence" value="ECO:0007669"/>
    <property type="project" value="UniProtKB-EC"/>
</dbReference>
<dbReference type="GO" id="GO:0005829">
    <property type="term" value="C:cytosol"/>
    <property type="evidence" value="ECO:0007669"/>
    <property type="project" value="TreeGrafter"/>
</dbReference>
<dbReference type="InterPro" id="IPR004399">
    <property type="entry name" value="HMP/HMP-P_kinase_dom"/>
</dbReference>
<dbReference type="GO" id="GO:0008972">
    <property type="term" value="F:phosphomethylpyrimidine kinase activity"/>
    <property type="evidence" value="ECO:0007669"/>
    <property type="project" value="InterPro"/>
</dbReference>
<dbReference type="GO" id="GO:0009228">
    <property type="term" value="P:thiamine biosynthetic process"/>
    <property type="evidence" value="ECO:0007669"/>
    <property type="project" value="InterPro"/>
</dbReference>
<evidence type="ECO:0000313" key="4">
    <source>
        <dbReference type="EMBL" id="MBT1688178.1"/>
    </source>
</evidence>
<gene>
    <name evidence="4" type="ORF">KK078_16525</name>
</gene>
<dbReference type="Gene3D" id="3.40.1190.20">
    <property type="match status" value="1"/>
</dbReference>
<keyword evidence="5" id="KW-1185">Reference proteome</keyword>
<dbReference type="InterPro" id="IPR029056">
    <property type="entry name" value="Ribokinase-like"/>
</dbReference>
<dbReference type="SUPFAM" id="SSF53613">
    <property type="entry name" value="Ribokinase-like"/>
    <property type="match status" value="1"/>
</dbReference>
<sequence>MVYTRPVVVSIAGLDPTAGAGLLADVKTCEQHRCLGFGVASALTIQTENTFHRVDWLPLTTILDQAAPLFAQYAVAVVKIGIIENFTVLDSLVRWITAQRADIRLVWDPVLAASAGFRFVDDVEPARLQEVLQHICLVTPNVPEARQLAGIDDAQEAARQLARYCRVYLKGGHLAEHMGTDYLYEAEQVTTFLPGIPRAWPKHGSGCILSSAIASNLAWGRSLPQACTEGKAYIERILNSNENLLAYHVQ</sequence>
<feature type="domain" description="Pyridoxamine kinase/Phosphomethylpyrimidine kinase" evidence="3">
    <location>
        <begin position="15"/>
        <end position="245"/>
    </location>
</feature>
<evidence type="ECO:0000256" key="2">
    <source>
        <dbReference type="ARBA" id="ARBA00012135"/>
    </source>
</evidence>
<dbReference type="EMBL" id="JAHESC010000023">
    <property type="protein sequence ID" value="MBT1688178.1"/>
    <property type="molecule type" value="Genomic_DNA"/>
</dbReference>
<dbReference type="Proteomes" id="UP001319180">
    <property type="component" value="Unassembled WGS sequence"/>
</dbReference>
<comment type="pathway">
    <text evidence="1">Cofactor biosynthesis; thiamine diphosphate biosynthesis.</text>
</comment>
<accession>A0AAP2GJP2</accession>
<dbReference type="EC" id="2.7.1.49" evidence="2"/>
<evidence type="ECO:0000313" key="5">
    <source>
        <dbReference type="Proteomes" id="UP001319180"/>
    </source>
</evidence>
<dbReference type="CDD" id="cd01169">
    <property type="entry name" value="HMPP_kinase"/>
    <property type="match status" value="1"/>
</dbReference>
<dbReference type="AlphaFoldDB" id="A0AAP2GJP2"/>
<keyword evidence="4" id="KW-0808">Transferase</keyword>
<dbReference type="Pfam" id="PF08543">
    <property type="entry name" value="Phos_pyr_kin"/>
    <property type="match status" value="1"/>
</dbReference>